<dbReference type="HAMAP" id="MF_00240">
    <property type="entry name" value="LolA"/>
    <property type="match status" value="1"/>
</dbReference>
<reference evidence="11" key="1">
    <citation type="submission" date="2022-11" db="EMBL/GenBank/DDBJ databases">
        <title>Parathalassolutuus dongxingensis gen. nov., sp. nov., a novel member of family Oceanospirillaceae isolated from a coastal shrimp pond in Guangxi, China.</title>
        <authorList>
            <person name="Chen H."/>
        </authorList>
    </citation>
    <scope>NUCLEOTIDE SEQUENCE</scope>
    <source>
        <strain evidence="11">G-43</strain>
    </source>
</reference>
<comment type="similarity">
    <text evidence="2 10">Belongs to the LolA family.</text>
</comment>
<dbReference type="RefSeq" id="WP_283173593.1">
    <property type="nucleotide sequence ID" value="NZ_JAPNOA010000026.1"/>
</dbReference>
<dbReference type="InterPro" id="IPR018323">
    <property type="entry name" value="OM_lipoprot_carrier_LolA_Pbac"/>
</dbReference>
<keyword evidence="5 10" id="KW-0813">Transport</keyword>
<evidence type="ECO:0000256" key="6">
    <source>
        <dbReference type="ARBA" id="ARBA00022729"/>
    </source>
</evidence>
<dbReference type="GO" id="GO:0042953">
    <property type="term" value="P:lipoprotein transport"/>
    <property type="evidence" value="ECO:0007669"/>
    <property type="project" value="InterPro"/>
</dbReference>
<keyword evidence="9 10" id="KW-0143">Chaperone</keyword>
<evidence type="ECO:0000256" key="4">
    <source>
        <dbReference type="ARBA" id="ARBA00014035"/>
    </source>
</evidence>
<name>A0A9X3EES8_9GAMM</name>
<keyword evidence="11" id="KW-0449">Lipoprotein</keyword>
<dbReference type="CDD" id="cd16325">
    <property type="entry name" value="LolA"/>
    <property type="match status" value="1"/>
</dbReference>
<dbReference type="Gene3D" id="2.50.20.10">
    <property type="entry name" value="Lipoprotein localisation LolA/LolB/LppX"/>
    <property type="match status" value="1"/>
</dbReference>
<organism evidence="11 12">
    <name type="scientific">Parathalassolituus penaei</name>
    <dbReference type="NCBI Taxonomy" id="2997323"/>
    <lineage>
        <taxon>Bacteria</taxon>
        <taxon>Pseudomonadati</taxon>
        <taxon>Pseudomonadota</taxon>
        <taxon>Gammaproteobacteria</taxon>
        <taxon>Oceanospirillales</taxon>
        <taxon>Oceanospirillaceae</taxon>
        <taxon>Parathalassolituus</taxon>
    </lineage>
</organism>
<evidence type="ECO:0000256" key="10">
    <source>
        <dbReference type="HAMAP-Rule" id="MF_00240"/>
    </source>
</evidence>
<feature type="signal peptide" evidence="10">
    <location>
        <begin position="1"/>
        <end position="18"/>
    </location>
</feature>
<dbReference type="PANTHER" id="PTHR35869:SF1">
    <property type="entry name" value="OUTER-MEMBRANE LIPOPROTEIN CARRIER PROTEIN"/>
    <property type="match status" value="1"/>
</dbReference>
<dbReference type="SUPFAM" id="SSF89392">
    <property type="entry name" value="Prokaryotic lipoproteins and lipoprotein localization factors"/>
    <property type="match status" value="1"/>
</dbReference>
<gene>
    <name evidence="10 11" type="primary">lolA</name>
    <name evidence="11" type="ORF">OUO13_09290</name>
</gene>
<evidence type="ECO:0000256" key="7">
    <source>
        <dbReference type="ARBA" id="ARBA00022764"/>
    </source>
</evidence>
<evidence type="ECO:0000256" key="9">
    <source>
        <dbReference type="ARBA" id="ARBA00023186"/>
    </source>
</evidence>
<sequence precursor="true">MKYKAFLILLLASCQALAQNTALDNFVSRIRGVTNLQGDFTQTVKDAGGRVIQTTKGLMLVATPGKLRWETQPPFQQLVVSDGKDLWVYDRDLEQVTVRELDQDVQGTPALLLSGRAGDIENNFQVGEAEVGFTQVFHLVARDKSQLFESLDFVYEGKRLVRMRIHDTTGQSTEIAFSNVLVNELIGDHLFQFEAPEGVDVIDARATAK</sequence>
<dbReference type="GO" id="GO:0044874">
    <property type="term" value="P:lipoprotein localization to outer membrane"/>
    <property type="evidence" value="ECO:0007669"/>
    <property type="project" value="UniProtKB-UniRule"/>
</dbReference>
<evidence type="ECO:0000256" key="3">
    <source>
        <dbReference type="ARBA" id="ARBA00011245"/>
    </source>
</evidence>
<dbReference type="EMBL" id="JAPNOA010000026">
    <property type="protein sequence ID" value="MCY0965380.1"/>
    <property type="molecule type" value="Genomic_DNA"/>
</dbReference>
<dbReference type="NCBIfam" id="TIGR00547">
    <property type="entry name" value="lolA"/>
    <property type="match status" value="1"/>
</dbReference>
<evidence type="ECO:0000313" key="12">
    <source>
        <dbReference type="Proteomes" id="UP001150830"/>
    </source>
</evidence>
<evidence type="ECO:0000256" key="1">
    <source>
        <dbReference type="ARBA" id="ARBA00004418"/>
    </source>
</evidence>
<feature type="chain" id="PRO_5041031493" description="Outer-membrane lipoprotein carrier protein" evidence="10">
    <location>
        <begin position="19"/>
        <end position="209"/>
    </location>
</feature>
<dbReference type="Proteomes" id="UP001150830">
    <property type="component" value="Unassembled WGS sequence"/>
</dbReference>
<dbReference type="AlphaFoldDB" id="A0A9X3EES8"/>
<dbReference type="PANTHER" id="PTHR35869">
    <property type="entry name" value="OUTER-MEMBRANE LIPOPROTEIN CARRIER PROTEIN"/>
    <property type="match status" value="1"/>
</dbReference>
<comment type="caution">
    <text evidence="11">The sequence shown here is derived from an EMBL/GenBank/DDBJ whole genome shotgun (WGS) entry which is preliminary data.</text>
</comment>
<evidence type="ECO:0000313" key="11">
    <source>
        <dbReference type="EMBL" id="MCY0965380.1"/>
    </source>
</evidence>
<protein>
    <recommendedName>
        <fullName evidence="4 10">Outer-membrane lipoprotein carrier protein</fullName>
    </recommendedName>
</protein>
<dbReference type="Pfam" id="PF03548">
    <property type="entry name" value="LolA"/>
    <property type="match status" value="1"/>
</dbReference>
<dbReference type="InterPro" id="IPR029046">
    <property type="entry name" value="LolA/LolB/LppX"/>
</dbReference>
<evidence type="ECO:0000256" key="8">
    <source>
        <dbReference type="ARBA" id="ARBA00022927"/>
    </source>
</evidence>
<comment type="function">
    <text evidence="10">Participates in the translocation of lipoproteins from the inner membrane to the outer membrane. Only forms a complex with a lipoprotein if the residue after the N-terminal Cys is not an aspartate (The Asp acts as a targeting signal to indicate that the lipoprotein should stay in the inner membrane).</text>
</comment>
<keyword evidence="8 10" id="KW-0653">Protein transport</keyword>
<evidence type="ECO:0000256" key="5">
    <source>
        <dbReference type="ARBA" id="ARBA00022448"/>
    </source>
</evidence>
<keyword evidence="12" id="KW-1185">Reference proteome</keyword>
<evidence type="ECO:0000256" key="2">
    <source>
        <dbReference type="ARBA" id="ARBA00007615"/>
    </source>
</evidence>
<comment type="subunit">
    <text evidence="3 10">Monomer.</text>
</comment>
<keyword evidence="6 10" id="KW-0732">Signal</keyword>
<keyword evidence="7 10" id="KW-0574">Periplasm</keyword>
<dbReference type="GO" id="GO:0030288">
    <property type="term" value="C:outer membrane-bounded periplasmic space"/>
    <property type="evidence" value="ECO:0007669"/>
    <property type="project" value="TreeGrafter"/>
</dbReference>
<accession>A0A9X3EES8</accession>
<proteinExistence type="inferred from homology"/>
<dbReference type="InterPro" id="IPR004564">
    <property type="entry name" value="OM_lipoprot_carrier_LolA-like"/>
</dbReference>
<comment type="subcellular location">
    <subcellularLocation>
        <location evidence="1 10">Periplasm</location>
    </subcellularLocation>
</comment>